<feature type="compositionally biased region" description="Polar residues" evidence="2">
    <location>
        <begin position="1217"/>
        <end position="1232"/>
    </location>
</feature>
<feature type="region of interest" description="Disordered" evidence="2">
    <location>
        <begin position="661"/>
        <end position="694"/>
    </location>
</feature>
<comment type="caution">
    <text evidence="4">The sequence shown here is derived from an EMBL/GenBank/DDBJ whole genome shotgun (WGS) entry which is preliminary data.</text>
</comment>
<proteinExistence type="predicted"/>
<feature type="region of interest" description="Disordered" evidence="2">
    <location>
        <begin position="1366"/>
        <end position="1386"/>
    </location>
</feature>
<feature type="compositionally biased region" description="Low complexity" evidence="2">
    <location>
        <begin position="631"/>
        <end position="649"/>
    </location>
</feature>
<feature type="compositionally biased region" description="Basic residues" evidence="2">
    <location>
        <begin position="1278"/>
        <end position="1292"/>
    </location>
</feature>
<feature type="compositionally biased region" description="Basic and acidic residues" evidence="2">
    <location>
        <begin position="1"/>
        <end position="10"/>
    </location>
</feature>
<dbReference type="SUPFAM" id="SSF47676">
    <property type="entry name" value="Conserved domain common to transcription factors TFIIS, elongin A, CRSP70"/>
    <property type="match status" value="1"/>
</dbReference>
<accession>A0A8J4ATT1</accession>
<dbReference type="EMBL" id="BNCO01000003">
    <property type="protein sequence ID" value="GIL45448.1"/>
    <property type="molecule type" value="Genomic_DNA"/>
</dbReference>
<evidence type="ECO:0000256" key="1">
    <source>
        <dbReference type="PROSITE-ProRule" id="PRU00649"/>
    </source>
</evidence>
<evidence type="ECO:0000256" key="2">
    <source>
        <dbReference type="SAM" id="MobiDB-lite"/>
    </source>
</evidence>
<comment type="subcellular location">
    <subcellularLocation>
        <location evidence="1">Nucleus</location>
    </subcellularLocation>
</comment>
<gene>
    <name evidence="4" type="ORF">Vafri_2688</name>
</gene>
<protein>
    <recommendedName>
        <fullName evidence="3">TFIIS N-terminal domain-containing protein</fullName>
    </recommendedName>
</protein>
<feature type="region of interest" description="Disordered" evidence="2">
    <location>
        <begin position="1212"/>
        <end position="1239"/>
    </location>
</feature>
<keyword evidence="5" id="KW-1185">Reference proteome</keyword>
<dbReference type="PROSITE" id="PS51319">
    <property type="entry name" value="TFIIS_N"/>
    <property type="match status" value="1"/>
</dbReference>
<evidence type="ECO:0000259" key="3">
    <source>
        <dbReference type="PROSITE" id="PS51319"/>
    </source>
</evidence>
<name>A0A8J4ATT1_9CHLO</name>
<sequence>MINSKGDVHVPRASKMATEAEVGEDSCFNVPVLLHPHTEALADLLMPGLGNLHEKDTNGAHPLWQQNSRAKDAASRPPQQQTPTPTSLQGNENSAALGRWVSPPAVASLREQARHLQQQRHAKACQGMPCQQMMLDVSLGHFELPRGALQPQSAYQNKLPLIDNNRSFTLVGATCSTPLCQGSKEFTAAPATSSAPPHRRDPDGGVVVPIHLMASLLIKDSFTELSSHAQRRAGVGFGSAGSAGNDDTGVDEAMQTAAWQSPSYGEIPPNEDDGAVLGAISNVRDAAQDVPPVLIGAVGDPGASGTAGTGTAVVAGNQNGHRWPAPSVPGICLDVPLPHDMSFKAAAGGLDVCGGIQWLSSASQQLQQGQQTLRQSPQRMLDACCPSGSQPPLNSETSEEGFEQQRHMPSLAGFHTSVAASPHGPRWLSFTLQHRSEEKEGKEGDGAMLIDTRAAQGVPEGALLPTPERPRAPNGIGSWDALRGITFSTGALDTDGRAGARNALGSGDGVLGTLALLSPGLREDDAVGSDAAMAEPLAGSEPGRSRVGEVGDGLQTTEQGKELLKPRTGVAQAVESLEGEDGFDADDEGEGLAGTREERGARAASKLTGHSVRWRPLPGLEASPPWSPQRSSTAASHHSAAPSPQRHGFPSFASLALALPSSTHMPPRNTGKTPPGQELASSRPPIPRTVAPAAPTPAAAATGVASLGASAAAAAGVRSVVLPEDLPGHYNAADGEAEREALEEALKLKCSLRRAVQSQNPKAMGLVLSLLAALPFTPQMLADSQVAALVSPLQFNSNTEVANAARHLTAGWKGVLKAASRRSLAAQMSTREQTQQQQQLGHNHQLEWPQLRRPLRGSLRLIPDHLTTAVIEDVHPCNHHPHHRQQQQMMDVHIRDQAGRNRVHLNPSSQGQQYWHPHHYPRATALGEELLAPHDLSLQSLSLGRCRSDVLTKSVATGAAAVARAGSVPDSVAAPGAAAVSDAAAAPHPSAAAQTKRGTGGFPTQACLRPHPAGLRVQVQLTPLQSPQAPQMSPGAEAPIATLGTDQARHEGDAAQLPRRMPLVAVAIGKSTPSGSRTVSEAEAEAEVCSSGENRQRGARSCPGGWDLVRAGAASPDIADLHDARLERSMSFGAAHMDCMPSCSPLPTPSAVAVAAPGGSRGSDDAPHSRTYPFARNAVVLGDVTAGHIPLGSLSLGAGVAHVTPAVSVPRPGKNATCPQQAVASPTSGMTQPTPPAPHCNISSPAALPLAAAGMIVGGRSAAVRPLPPPSALGQTTGRKRKVERPPSRRRSGNPCKRPASSAKMGQLGPGEPSGSIYPGGLSRGALPNAGIGTSGDTASDVQRYLLPAGGLVAGIKTPARSSLLGLHPPPSKRQRHHSGFGSGASLASHGCGGAAQVRRVSILLSSLDLGSAGNGVEDEATEASGEMDATGVGTAAVGAATDLDADADMGSQDDDAAMLTSANDLLPDIEPCAGGAVGCPSSGERQELGPTERKGKGALEGGETPMPSRGLLSGFVMGIGICNGTNGLHNQAAGPGDMGAAAPAGGCVGGQAVVGDGCKSEPEPEAAGLPLLPSFSS</sequence>
<feature type="region of interest" description="Disordered" evidence="2">
    <location>
        <begin position="535"/>
        <end position="560"/>
    </location>
</feature>
<feature type="region of interest" description="Disordered" evidence="2">
    <location>
        <begin position="67"/>
        <end position="92"/>
    </location>
</feature>
<feature type="region of interest" description="Disordered" evidence="2">
    <location>
        <begin position="1559"/>
        <end position="1578"/>
    </location>
</feature>
<evidence type="ECO:0000313" key="4">
    <source>
        <dbReference type="EMBL" id="GIL45448.1"/>
    </source>
</evidence>
<feature type="domain" description="TFIIS N-terminal" evidence="3">
    <location>
        <begin position="743"/>
        <end position="819"/>
    </location>
</feature>
<dbReference type="InterPro" id="IPR017923">
    <property type="entry name" value="TFIIS_N"/>
</dbReference>
<reference evidence="4" key="1">
    <citation type="journal article" date="2021" name="Proc. Natl. Acad. Sci. U.S.A.">
        <title>Three genomes in the algal genus Volvox reveal the fate of a haploid sex-determining region after a transition to homothallism.</title>
        <authorList>
            <person name="Yamamoto K."/>
            <person name="Hamaji T."/>
            <person name="Kawai-Toyooka H."/>
            <person name="Matsuzaki R."/>
            <person name="Takahashi F."/>
            <person name="Nishimura Y."/>
            <person name="Kawachi M."/>
            <person name="Noguchi H."/>
            <person name="Minakuchi Y."/>
            <person name="Umen J.G."/>
            <person name="Toyoda A."/>
            <person name="Nozaki H."/>
        </authorList>
    </citation>
    <scope>NUCLEOTIDE SEQUENCE</scope>
    <source>
        <strain evidence="4">NIES-3780</strain>
    </source>
</reference>
<feature type="region of interest" description="Disordered" evidence="2">
    <location>
        <begin position="1479"/>
        <end position="1508"/>
    </location>
</feature>
<feature type="compositionally biased region" description="Acidic residues" evidence="2">
    <location>
        <begin position="577"/>
        <end position="590"/>
    </location>
</feature>
<dbReference type="InterPro" id="IPR035441">
    <property type="entry name" value="TFIIS/LEDGF_dom_sf"/>
</dbReference>
<dbReference type="GO" id="GO:0005634">
    <property type="term" value="C:nucleus"/>
    <property type="evidence" value="ECO:0007669"/>
    <property type="project" value="UniProtKB-SubCell"/>
</dbReference>
<evidence type="ECO:0000313" key="5">
    <source>
        <dbReference type="Proteomes" id="UP000747399"/>
    </source>
</evidence>
<feature type="region of interest" description="Disordered" evidence="2">
    <location>
        <begin position="576"/>
        <end position="649"/>
    </location>
</feature>
<feature type="region of interest" description="Disordered" evidence="2">
    <location>
        <begin position="1"/>
        <end position="21"/>
    </location>
</feature>
<feature type="compositionally biased region" description="Low complexity" evidence="2">
    <location>
        <begin position="1566"/>
        <end position="1578"/>
    </location>
</feature>
<keyword evidence="1" id="KW-0539">Nucleus</keyword>
<feature type="compositionally biased region" description="Basic and acidic residues" evidence="2">
    <location>
        <begin position="1485"/>
        <end position="1498"/>
    </location>
</feature>
<feature type="compositionally biased region" description="Low complexity" evidence="2">
    <location>
        <begin position="77"/>
        <end position="86"/>
    </location>
</feature>
<organism evidence="4 5">
    <name type="scientific">Volvox africanus</name>
    <dbReference type="NCBI Taxonomy" id="51714"/>
    <lineage>
        <taxon>Eukaryota</taxon>
        <taxon>Viridiplantae</taxon>
        <taxon>Chlorophyta</taxon>
        <taxon>core chlorophytes</taxon>
        <taxon>Chlorophyceae</taxon>
        <taxon>CS clade</taxon>
        <taxon>Chlamydomonadales</taxon>
        <taxon>Volvocaceae</taxon>
        <taxon>Volvox</taxon>
    </lineage>
</organism>
<dbReference type="Gene3D" id="1.20.930.10">
    <property type="entry name" value="Conserved domain common to transcription factors TFIIS, elongin A, CRSP70"/>
    <property type="match status" value="1"/>
</dbReference>
<dbReference type="Proteomes" id="UP000747399">
    <property type="component" value="Unassembled WGS sequence"/>
</dbReference>
<feature type="region of interest" description="Disordered" evidence="2">
    <location>
        <begin position="1262"/>
        <end position="1322"/>
    </location>
</feature>